<keyword evidence="2" id="KW-1185">Reference proteome</keyword>
<sequence>MNFRFHLKKQHIKDTRLFLSFYNASAKINFRVFLQTFYNGFGNGITNGVIFNERIKFMEKIGGSLDPVPKRWIIYFQKDQRPSSPEEINCENFNTVNSG</sequence>
<organism evidence="1 2">
    <name type="scientific">Thelohanellus kitauei</name>
    <name type="common">Myxosporean</name>
    <dbReference type="NCBI Taxonomy" id="669202"/>
    <lineage>
        <taxon>Eukaryota</taxon>
        <taxon>Metazoa</taxon>
        <taxon>Cnidaria</taxon>
        <taxon>Myxozoa</taxon>
        <taxon>Myxosporea</taxon>
        <taxon>Bivalvulida</taxon>
        <taxon>Platysporina</taxon>
        <taxon>Myxobolidae</taxon>
        <taxon>Thelohanellus</taxon>
    </lineage>
</organism>
<accession>A0A0C2NFS4</accession>
<reference evidence="1 2" key="1">
    <citation type="journal article" date="2014" name="Genome Biol. Evol.">
        <title>The genome of the myxosporean Thelohanellus kitauei shows adaptations to nutrient acquisition within its fish host.</title>
        <authorList>
            <person name="Yang Y."/>
            <person name="Xiong J."/>
            <person name="Zhou Z."/>
            <person name="Huo F."/>
            <person name="Miao W."/>
            <person name="Ran C."/>
            <person name="Liu Y."/>
            <person name="Zhang J."/>
            <person name="Feng J."/>
            <person name="Wang M."/>
            <person name="Wang M."/>
            <person name="Wang L."/>
            <person name="Yao B."/>
        </authorList>
    </citation>
    <scope>NUCLEOTIDE SEQUENCE [LARGE SCALE GENOMIC DNA]</scope>
    <source>
        <strain evidence="1">Wuqing</strain>
    </source>
</reference>
<gene>
    <name evidence="1" type="ORF">RF11_13403</name>
</gene>
<evidence type="ECO:0000313" key="2">
    <source>
        <dbReference type="Proteomes" id="UP000031668"/>
    </source>
</evidence>
<comment type="caution">
    <text evidence="1">The sequence shown here is derived from an EMBL/GenBank/DDBJ whole genome shotgun (WGS) entry which is preliminary data.</text>
</comment>
<evidence type="ECO:0000313" key="1">
    <source>
        <dbReference type="EMBL" id="KII72872.1"/>
    </source>
</evidence>
<name>A0A0C2NFS4_THEKT</name>
<dbReference type="AlphaFoldDB" id="A0A0C2NFS4"/>
<protein>
    <submittedName>
        <fullName evidence="1">Uncharacterized protein</fullName>
    </submittedName>
</protein>
<dbReference type="Proteomes" id="UP000031668">
    <property type="component" value="Unassembled WGS sequence"/>
</dbReference>
<dbReference type="EMBL" id="JWZT01001079">
    <property type="protein sequence ID" value="KII72872.1"/>
    <property type="molecule type" value="Genomic_DNA"/>
</dbReference>
<proteinExistence type="predicted"/>